<accession>A0A8X6GQD0</accession>
<dbReference type="AlphaFoldDB" id="A0A8X6GQD0"/>
<comment type="caution">
    <text evidence="1">The sequence shown here is derived from an EMBL/GenBank/DDBJ whole genome shotgun (WGS) entry which is preliminary data.</text>
</comment>
<keyword evidence="2" id="KW-1185">Reference proteome</keyword>
<proteinExistence type="predicted"/>
<sequence>MMKGTIPMSSEGLQKMIQKFEETSSFYVNFEREGLDVSGISEVLDVKKMLCRNSSASRKRFFAHSPLHGAILS</sequence>
<gene>
    <name evidence="1" type="ORF">TNCT_100371</name>
</gene>
<protein>
    <submittedName>
        <fullName evidence="1">Uncharacterized protein</fullName>
    </submittedName>
</protein>
<name>A0A8X6GQD0_TRICU</name>
<dbReference type="Proteomes" id="UP000887116">
    <property type="component" value="Unassembled WGS sequence"/>
</dbReference>
<dbReference type="EMBL" id="BMAO01021080">
    <property type="protein sequence ID" value="GFQ71679.1"/>
    <property type="molecule type" value="Genomic_DNA"/>
</dbReference>
<organism evidence="1 2">
    <name type="scientific">Trichonephila clavata</name>
    <name type="common">Joro spider</name>
    <name type="synonym">Nephila clavata</name>
    <dbReference type="NCBI Taxonomy" id="2740835"/>
    <lineage>
        <taxon>Eukaryota</taxon>
        <taxon>Metazoa</taxon>
        <taxon>Ecdysozoa</taxon>
        <taxon>Arthropoda</taxon>
        <taxon>Chelicerata</taxon>
        <taxon>Arachnida</taxon>
        <taxon>Araneae</taxon>
        <taxon>Araneomorphae</taxon>
        <taxon>Entelegynae</taxon>
        <taxon>Araneoidea</taxon>
        <taxon>Nephilidae</taxon>
        <taxon>Trichonephila</taxon>
    </lineage>
</organism>
<reference evidence="1" key="1">
    <citation type="submission" date="2020-07" db="EMBL/GenBank/DDBJ databases">
        <title>Multicomponent nature underlies the extraordinary mechanical properties of spider dragline silk.</title>
        <authorList>
            <person name="Kono N."/>
            <person name="Nakamura H."/>
            <person name="Mori M."/>
            <person name="Yoshida Y."/>
            <person name="Ohtoshi R."/>
            <person name="Malay A.D."/>
            <person name="Moran D.A.P."/>
            <person name="Tomita M."/>
            <person name="Numata K."/>
            <person name="Arakawa K."/>
        </authorList>
    </citation>
    <scope>NUCLEOTIDE SEQUENCE</scope>
</reference>
<evidence type="ECO:0000313" key="2">
    <source>
        <dbReference type="Proteomes" id="UP000887116"/>
    </source>
</evidence>
<evidence type="ECO:0000313" key="1">
    <source>
        <dbReference type="EMBL" id="GFQ71679.1"/>
    </source>
</evidence>